<comment type="caution">
    <text evidence="1">The sequence shown here is derived from an EMBL/GenBank/DDBJ whole genome shotgun (WGS) entry which is preliminary data.</text>
</comment>
<dbReference type="Pfam" id="PF16156">
    <property type="entry name" value="DUF4864"/>
    <property type="match status" value="1"/>
</dbReference>
<dbReference type="InterPro" id="IPR032347">
    <property type="entry name" value="DUF4864"/>
</dbReference>
<dbReference type="EMBL" id="BLLF01000599">
    <property type="protein sequence ID" value="GFH13329.1"/>
    <property type="molecule type" value="Genomic_DNA"/>
</dbReference>
<protein>
    <submittedName>
        <fullName evidence="1">Uncharacterized protein</fullName>
    </submittedName>
</protein>
<name>A0A699Z2U8_HAELA</name>
<organism evidence="1 2">
    <name type="scientific">Haematococcus lacustris</name>
    <name type="common">Green alga</name>
    <name type="synonym">Haematococcus pluvialis</name>
    <dbReference type="NCBI Taxonomy" id="44745"/>
    <lineage>
        <taxon>Eukaryota</taxon>
        <taxon>Viridiplantae</taxon>
        <taxon>Chlorophyta</taxon>
        <taxon>core chlorophytes</taxon>
        <taxon>Chlorophyceae</taxon>
        <taxon>CS clade</taxon>
        <taxon>Chlamydomonadales</taxon>
        <taxon>Haematococcaceae</taxon>
        <taxon>Haematococcus</taxon>
    </lineage>
</organism>
<dbReference type="AlphaFoldDB" id="A0A699Z2U8"/>
<keyword evidence="2" id="KW-1185">Reference proteome</keyword>
<reference evidence="1 2" key="1">
    <citation type="submission" date="2020-02" db="EMBL/GenBank/DDBJ databases">
        <title>Draft genome sequence of Haematococcus lacustris strain NIES-144.</title>
        <authorList>
            <person name="Morimoto D."/>
            <person name="Nakagawa S."/>
            <person name="Yoshida T."/>
            <person name="Sawayama S."/>
        </authorList>
    </citation>
    <scope>NUCLEOTIDE SEQUENCE [LARGE SCALE GENOMIC DNA]</scope>
    <source>
        <strain evidence="1 2">NIES-144</strain>
    </source>
</reference>
<dbReference type="Proteomes" id="UP000485058">
    <property type="component" value="Unassembled WGS sequence"/>
</dbReference>
<accession>A0A699Z2U8</accession>
<evidence type="ECO:0000313" key="1">
    <source>
        <dbReference type="EMBL" id="GFH13329.1"/>
    </source>
</evidence>
<proteinExistence type="predicted"/>
<sequence>MKMACSLDLTPGGLSPELVILAQLAAIRAGDLPGAAAFNLLGPGLQTSTSISSVSFQAVLHSPAFRPVLQHRHVALQAAATASSRRFVQLVELGGPMRAQFVWDMRMHASGSWMTSAIVPVSSP</sequence>
<gene>
    <name evidence="1" type="ORF">HaLaN_09194</name>
</gene>
<evidence type="ECO:0000313" key="2">
    <source>
        <dbReference type="Proteomes" id="UP000485058"/>
    </source>
</evidence>